<evidence type="ECO:0000256" key="1">
    <source>
        <dbReference type="SAM" id="MobiDB-lite"/>
    </source>
</evidence>
<feature type="chain" id="PRO_5047515218" evidence="2">
    <location>
        <begin position="23"/>
        <end position="2620"/>
    </location>
</feature>
<keyword evidence="4" id="KW-1185">Reference proteome</keyword>
<accession>A0ABN6H1I4</accession>
<organism evidence="3 4">
    <name type="scientific">Haloferula helveola</name>
    <dbReference type="NCBI Taxonomy" id="490095"/>
    <lineage>
        <taxon>Bacteria</taxon>
        <taxon>Pseudomonadati</taxon>
        <taxon>Verrucomicrobiota</taxon>
        <taxon>Verrucomicrobiia</taxon>
        <taxon>Verrucomicrobiales</taxon>
        <taxon>Verrucomicrobiaceae</taxon>
        <taxon>Haloferula</taxon>
    </lineage>
</organism>
<dbReference type="EMBL" id="AP024702">
    <property type="protein sequence ID" value="BCX47401.1"/>
    <property type="molecule type" value="Genomic_DNA"/>
</dbReference>
<protein>
    <submittedName>
        <fullName evidence="3">Uncharacterized protein</fullName>
    </submittedName>
</protein>
<feature type="region of interest" description="Disordered" evidence="1">
    <location>
        <begin position="53"/>
        <end position="82"/>
    </location>
</feature>
<sequence length="2620" mass="284602">MHLRTLSLVSLVTALAAGFAGAQLELQSGSFNPLFLDPVEAAAIQSAGGTDPQFGGMAGTSATSGAIDSTPGDPLDNGTIGSEHYERYPAGLEISGVTVTGGVVLVRSSVGGVFASGVPRYSMGDEVIPPTKGFAGFAYSQGTPYWRAKPVEDGELFIHPGATSEVPPDAGFEAPVTPAYYYSPHAGKVFANQPGQVRIVWVTARPVDLDGDPEGANGPLRFRFKQEIFSVSSASASEARVIYWTERTFNGPKVAVPTGEVVAVNPAFHQYFPAEVGEEYTLTGTVPGNEAVSQPPELRTLWLENVGGIAQLHAYNLEGRIFVEYLGALQGGETDVHEFLGADVVEVRQVARPVTVEVDLGQPIRPHGLGAVPEPDPDRYRASVVQALGGGGITYYGTSTRPDGRLQYHAEWESLFPDNVAFYWLEEEDAGIHFLEAPDTPNLGIAWPKLFNKYLQVWPDELDDYVGVTVDATGADTDTGVRFDSATLPELVHQDDGSQTEAEVDSASQRLLVDFSASVDKTNRSLLKFNAGSAVWYVPLYIQGSGVLSDHPGGGGPLEQTLADRDADGVRDLSVAGGGPAAFTVEVGARIEPPGPGYALAGYVASGTNYQPGAYLDPFQVGVEEAGEGAIIPVNALPGDELLVWWFRPVGNVPEGFATFYTPTVSATYSFAWPTNADRIVLASNEGSGDLAEMDPALAAGSLYYQNDDNAVGYNPNEEHALLLNGRVFAIRDDLNVTSGPEYTSESFALLSYTDGADGRPAMKLFEVVKEDVGNDWLFNYPITAGTIVQPPMPLPLLPVPVDEDSGLALNQEVEVNPNPAPVASDPLYEAFTYEDRKGLRWVYRGPHTAGPHPGGPPTFGMEFYYPMQPSFHVPGLASQPAEGTALPYLRPDGVTGTLDPEQTPRTIVYRPEWPASVPSLRVAETLALPKFGLPQIRGQSSVEVLYQQSVAVNGTDATSAVLHDPTRAKRVRLGATPALEDVPATPALDDVPEEIATTIFNGNTYFQALPPHLKERFYLTPVLGGDLELVLEGEFVDEIAGEDYFNLNVLSTEDLAILKGLTAEDGDVWDQKIDALVTTMETFVENAAKKGAYEVDSSDYVEGTELAVVTDSDTAVDSYALTATGRGTGYVSLVFADGEAFTPEGDPVTVAIVRVDPRLYVGDMKVQISSNPLDEQLGLRHSGDFAGKPEDYEFEWRYYVDPGTGGGPPKAYDYLAPSEELGAATVWNVYDRPNSLRNQGQAPTSQQNLPLIDYEIYAPNDKSDFDIRPGAMLETTVDFTGGVPAQVVLSADLSEPLDGFGVIINEAYVFGYQAASAFTEVEPAAVLEGVLPLQFEIDPFYFAEGINTLEIAVYSDADAGTLSDLNFALHVSAKDDLITGQPEWVQPTGVLGNQITIGGSPTAAISNPVLLMKDNYFTVRYRPKAAENVLFTPGQGPADDWSDWMEPQFVPGWVKRVLDGINPYNQRVTDLFNNAVSTDVSVLTQAGTRWEGDIALNLENVNEAGLIEIYETVLNRVRSFTFDNPTYTSDDGVSDALLLAAGYLNDLYQLLGNEAFADAANPTISLDGQDEVTEVNTSRFSFEGQVASLLEEELALLRGRDDSFATSVDTAPAYNRLYWNYTNGIDSGEVLYAVNYNIKEKVGSDFADGVIDAADAYRMFPQGHGDAYGHYLTSLKGYYKLLSEEQFDWEPRSESVLLLGQEVEVDYYDERKFAAAAARLAATAEQVLKLTHRQQYEDDPATGWSQFRDDDPDRAWGLDGWASRSTQGAYLHWAMGNALLPDVDGVNEGVRKIDRTTVPELAQLATTAGAFQTETDNANARLNPLGLAPGAIAFDISPAALKAGDSHFEQVYGRALSSVLNAKGAFDQAAGMTRLLRNQVNDLDDYNTLIEQQERAYRYQLVDLFGTPYSGDIGPGKTYAQGYDGPDLFNWFVVDQATDLVPVDDKVTVTVIRPTEFDDPVGDPEADADAIYAALLDDSNDERRTEEVTVDPNRLAQPSETYFAGAGGQRRVTGELQAALLDSRRAQMALLDTMENYDRLTKRFKASKRLFENLVDYRTKSLDKRDADTETIFTQAKLKARLEQSAYAAELAGLTAYEIGESAAMFLPDNAGFSNDVTFAAAGAFYATGAAFAAAERVLAVIAQGQAGQVGAENLERTMLLDRELAAYGFNYQERQAVFEFEILLNEVDDATFEIAIKAHDFQRANEKVRNVLARGDRILAEREIYRQRAAAVIQGYRTNDVAFRTFRNEALEQYRTLFDLGARYTYLAAKSYDYETGLLGTPEGQEVLNRIVASRSLGDLTGGVPQATTSTLGDPGLAGTMAQLNADFTVAEGRLGINNPDQNGTLFSLRHELFRLLDDPNQTADDEAWQQTLEQFIVSDLRADPDVLANCRNISKPDGSPVPGIIIPFGSTIRHGYNWFGLPLAGGDHQFSASSYATKIYSAGMVMEGYVGMDPYTFGTPQAGEPDTNSGDALSATPYVYLIPTGTDHMLAPPLGDTGAVRSWSVADQALPLPYNLGESDFNSGQFFEANGTLSEEPWVARKHQAFRPVDDPAFFYSLIPQEFVSNRLVGRSVWNSQWKIVIPAYTLLNDEEEGLDRFVRTVDDIKLFLRTYSNSGN</sequence>
<evidence type="ECO:0000256" key="2">
    <source>
        <dbReference type="SAM" id="SignalP"/>
    </source>
</evidence>
<dbReference type="RefSeq" id="WP_338689588.1">
    <property type="nucleotide sequence ID" value="NZ_AP024702.1"/>
</dbReference>
<gene>
    <name evidence="3" type="ORF">HAHE_13090</name>
</gene>
<dbReference type="Proteomes" id="UP001374893">
    <property type="component" value="Chromosome"/>
</dbReference>
<proteinExistence type="predicted"/>
<evidence type="ECO:0000313" key="3">
    <source>
        <dbReference type="EMBL" id="BCX47401.1"/>
    </source>
</evidence>
<name>A0ABN6H1I4_9BACT</name>
<keyword evidence="2" id="KW-0732">Signal</keyword>
<reference evidence="3 4" key="1">
    <citation type="submission" date="2021-06" db="EMBL/GenBank/DDBJ databases">
        <title>Complete genome of Haloferula helveola possessing various polysaccharide degrading enzymes.</title>
        <authorList>
            <person name="Takami H."/>
            <person name="Huang C."/>
            <person name="Hamasaki K."/>
        </authorList>
    </citation>
    <scope>NUCLEOTIDE SEQUENCE [LARGE SCALE GENOMIC DNA]</scope>
    <source>
        <strain evidence="3 4">CN-1</strain>
    </source>
</reference>
<feature type="signal peptide" evidence="2">
    <location>
        <begin position="1"/>
        <end position="22"/>
    </location>
</feature>
<evidence type="ECO:0000313" key="4">
    <source>
        <dbReference type="Proteomes" id="UP001374893"/>
    </source>
</evidence>